<accession>A0ABM0VIA0</accession>
<evidence type="ECO:0000313" key="2">
    <source>
        <dbReference type="Proteomes" id="UP000694864"/>
    </source>
</evidence>
<protein>
    <submittedName>
        <fullName evidence="3">F-box/kelch-repeat protein At3g16740-like</fullName>
    </submittedName>
</protein>
<dbReference type="PANTHER" id="PTHR47993:SF395">
    <property type="entry name" value="JACALIN-RELATED LECTIN 37-RELATED"/>
    <property type="match status" value="1"/>
</dbReference>
<proteinExistence type="predicted"/>
<keyword evidence="2" id="KW-1185">Reference proteome</keyword>
<dbReference type="NCBIfam" id="TIGR01640">
    <property type="entry name" value="F_box_assoc_1"/>
    <property type="match status" value="1"/>
</dbReference>
<dbReference type="GeneID" id="104738052"/>
<evidence type="ECO:0000259" key="1">
    <source>
        <dbReference type="Pfam" id="PF07734"/>
    </source>
</evidence>
<reference evidence="3" key="2">
    <citation type="submission" date="2025-08" db="UniProtKB">
        <authorList>
            <consortium name="RefSeq"/>
        </authorList>
    </citation>
    <scope>IDENTIFICATION</scope>
    <source>
        <tissue evidence="3">Leaf</tissue>
    </source>
</reference>
<dbReference type="InterPro" id="IPR006527">
    <property type="entry name" value="F-box-assoc_dom_typ1"/>
</dbReference>
<dbReference type="Pfam" id="PF07734">
    <property type="entry name" value="FBA_1"/>
    <property type="match status" value="1"/>
</dbReference>
<dbReference type="InterPro" id="IPR017451">
    <property type="entry name" value="F-box-assoc_interact_dom"/>
</dbReference>
<gene>
    <name evidence="3" type="primary">LOC104738052</name>
</gene>
<dbReference type="RefSeq" id="XP_010456592.1">
    <property type="nucleotide sequence ID" value="XM_010458290.1"/>
</dbReference>
<evidence type="ECO:0000313" key="3">
    <source>
        <dbReference type="RefSeq" id="XP_010456592.1"/>
    </source>
</evidence>
<reference evidence="2" key="1">
    <citation type="journal article" date="2014" name="Nat. Commun.">
        <title>The emerging biofuel crop Camelina sativa retains a highly undifferentiated hexaploid genome structure.</title>
        <authorList>
            <person name="Kagale S."/>
            <person name="Koh C."/>
            <person name="Nixon J."/>
            <person name="Bollina V."/>
            <person name="Clarke W.E."/>
            <person name="Tuteja R."/>
            <person name="Spillane C."/>
            <person name="Robinson S.J."/>
            <person name="Links M.G."/>
            <person name="Clarke C."/>
            <person name="Higgins E.E."/>
            <person name="Huebert T."/>
            <person name="Sharpe A.G."/>
            <person name="Parkin I.A."/>
        </authorList>
    </citation>
    <scope>NUCLEOTIDE SEQUENCE [LARGE SCALE GENOMIC DNA]</scope>
    <source>
        <strain evidence="2">cv. DH55</strain>
    </source>
</reference>
<dbReference type="InterPro" id="IPR050233">
    <property type="entry name" value="A_thaliana_F-box"/>
</dbReference>
<dbReference type="PANTHER" id="PTHR47993">
    <property type="entry name" value="OS09G0372900 PROTEIN-RELATED"/>
    <property type="match status" value="1"/>
</dbReference>
<dbReference type="Proteomes" id="UP000694864">
    <property type="component" value="Chromosome 13"/>
</dbReference>
<feature type="domain" description="F-box associated beta-propeller type 1" evidence="1">
    <location>
        <begin position="29"/>
        <end position="289"/>
    </location>
</feature>
<name>A0ABM0VIA0_CAMSA</name>
<sequence>MQMLSTYLESFPAAVYSYASPKTKTHLGLFWNPYLGQTRWIEPSNSYHKCEKYAFGYEKEKRKHKILRLVNEVDGSGNQICEFEMYSLNLSRSWKVTDGFAPDWCMPLIQSSSSVKGNTYWYVQEKRPLGRGQTPPNFLVCFDFTTERFGPRLPLPFHSFFFDTVILSSVREEQLAVLYWDFRVPGPVKIWITNKVEPNAVSWNNLFLAVDTIPLSGPSFHSFYGSFFVDEETKIVVFVIKESHNYPSRNVAYIIGSKGYLKKVDLGESRNQGFGYPFVCSYVPSSVQIPNTP</sequence>
<organism evidence="2 3">
    <name type="scientific">Camelina sativa</name>
    <name type="common">False flax</name>
    <name type="synonym">Myagrum sativum</name>
    <dbReference type="NCBI Taxonomy" id="90675"/>
    <lineage>
        <taxon>Eukaryota</taxon>
        <taxon>Viridiplantae</taxon>
        <taxon>Streptophyta</taxon>
        <taxon>Embryophyta</taxon>
        <taxon>Tracheophyta</taxon>
        <taxon>Spermatophyta</taxon>
        <taxon>Magnoliopsida</taxon>
        <taxon>eudicotyledons</taxon>
        <taxon>Gunneridae</taxon>
        <taxon>Pentapetalae</taxon>
        <taxon>rosids</taxon>
        <taxon>malvids</taxon>
        <taxon>Brassicales</taxon>
        <taxon>Brassicaceae</taxon>
        <taxon>Camelineae</taxon>
        <taxon>Camelina</taxon>
    </lineage>
</organism>